<dbReference type="InterPro" id="IPR000037">
    <property type="entry name" value="SsrA-bd_prot"/>
</dbReference>
<evidence type="ECO:0000256" key="1">
    <source>
        <dbReference type="ARBA" id="ARBA00022490"/>
    </source>
</evidence>
<dbReference type="InterPro" id="IPR020081">
    <property type="entry name" value="SsrA-bd_prot_CS"/>
</dbReference>
<dbReference type="RefSeq" id="WP_054521092.1">
    <property type="nucleotide sequence ID" value="NZ_LGKO01000002.1"/>
</dbReference>
<reference evidence="4 5" key="1">
    <citation type="submission" date="2015-07" db="EMBL/GenBank/DDBJ databases">
        <title>Whole genome sequence of Thermanaerothrix daxensis DSM 23592.</title>
        <authorList>
            <person name="Hemp J."/>
            <person name="Ward L.M."/>
            <person name="Pace L.A."/>
            <person name="Fischer W.W."/>
        </authorList>
    </citation>
    <scope>NUCLEOTIDE SEQUENCE [LARGE SCALE GENOMIC DNA]</scope>
    <source>
        <strain evidence="4 5">GNS-1</strain>
    </source>
</reference>
<dbReference type="PROSITE" id="PS01317">
    <property type="entry name" value="SSRP"/>
    <property type="match status" value="1"/>
</dbReference>
<dbReference type="NCBIfam" id="TIGR00086">
    <property type="entry name" value="smpB"/>
    <property type="match status" value="1"/>
</dbReference>
<dbReference type="PANTHER" id="PTHR30308:SF2">
    <property type="entry name" value="SSRA-BINDING PROTEIN"/>
    <property type="match status" value="1"/>
</dbReference>
<dbReference type="Gene3D" id="2.40.280.10">
    <property type="match status" value="1"/>
</dbReference>
<organism evidence="4 5">
    <name type="scientific">Thermanaerothrix daxensis</name>
    <dbReference type="NCBI Taxonomy" id="869279"/>
    <lineage>
        <taxon>Bacteria</taxon>
        <taxon>Bacillati</taxon>
        <taxon>Chloroflexota</taxon>
        <taxon>Anaerolineae</taxon>
        <taxon>Anaerolineales</taxon>
        <taxon>Anaerolineaceae</taxon>
        <taxon>Thermanaerothrix</taxon>
    </lineage>
</organism>
<protein>
    <recommendedName>
        <fullName evidence="3">SsrA-binding protein</fullName>
    </recommendedName>
    <alternativeName>
        <fullName evidence="3">Small protein B</fullName>
    </alternativeName>
</protein>
<comment type="function">
    <text evidence="3">Required for rescue of stalled ribosomes mediated by trans-translation. Binds to transfer-messenger RNA (tmRNA), required for stable association of tmRNA with ribosomes. tmRNA and SmpB together mimic tRNA shape, replacing the anticodon stem-loop with SmpB. tmRNA is encoded by the ssrA gene; the 2 termini fold to resemble tRNA(Ala) and it encodes a 'tag peptide', a short internal open reading frame. During trans-translation Ala-aminoacylated tmRNA acts like a tRNA, entering the A-site of stalled ribosomes, displacing the stalled mRNA. The ribosome then switches to translate the ORF on the tmRNA; the nascent peptide is terminated with the 'tag peptide' encoded by the tmRNA and targeted for degradation. The ribosome is freed to recommence translation, which seems to be the essential function of trans-translation.</text>
</comment>
<dbReference type="InterPro" id="IPR023620">
    <property type="entry name" value="SmpB"/>
</dbReference>
<comment type="subcellular location">
    <subcellularLocation>
        <location evidence="3">Cytoplasm</location>
    </subcellularLocation>
    <text evidence="3">The tmRNA-SmpB complex associates with stalled 70S ribosomes.</text>
</comment>
<dbReference type="NCBIfam" id="NF003843">
    <property type="entry name" value="PRK05422.1"/>
    <property type="match status" value="1"/>
</dbReference>
<dbReference type="STRING" id="869279.SE15_05590"/>
<evidence type="ECO:0000313" key="5">
    <source>
        <dbReference type="Proteomes" id="UP000050544"/>
    </source>
</evidence>
<evidence type="ECO:0000256" key="2">
    <source>
        <dbReference type="ARBA" id="ARBA00022884"/>
    </source>
</evidence>
<evidence type="ECO:0000313" key="4">
    <source>
        <dbReference type="EMBL" id="KPL84551.1"/>
    </source>
</evidence>
<keyword evidence="2 3" id="KW-0694">RNA-binding</keyword>
<dbReference type="PANTHER" id="PTHR30308">
    <property type="entry name" value="TMRNA-BINDING COMPONENT OF TRANS-TRANSLATION TAGGING COMPLEX"/>
    <property type="match status" value="1"/>
</dbReference>
<dbReference type="GO" id="GO:0070930">
    <property type="term" value="P:trans-translation-dependent protein tagging"/>
    <property type="evidence" value="ECO:0007669"/>
    <property type="project" value="TreeGrafter"/>
</dbReference>
<evidence type="ECO:0000256" key="3">
    <source>
        <dbReference type="HAMAP-Rule" id="MF_00023"/>
    </source>
</evidence>
<keyword evidence="1 3" id="KW-0963">Cytoplasm</keyword>
<dbReference type="OrthoDB" id="9805462at2"/>
<dbReference type="Pfam" id="PF01668">
    <property type="entry name" value="SmpB"/>
    <property type="match status" value="1"/>
</dbReference>
<dbReference type="EMBL" id="LGKO01000002">
    <property type="protein sequence ID" value="KPL84551.1"/>
    <property type="molecule type" value="Genomic_DNA"/>
</dbReference>
<dbReference type="AlphaFoldDB" id="A0A0P6XWG1"/>
<gene>
    <name evidence="3" type="primary">smpB</name>
    <name evidence="4" type="ORF">SE15_05590</name>
</gene>
<sequence>MSIKVVATNRKAKFEYFLLDRYEAGIALQGSEIKSVRAGQVSLTDSYVQVDGREAWLVNAHIAPYDKASCFNHDPKRPRRLLLHRREILELWNAVRQKGVTIVPVQMYLKDGLAKVEIAVAKGKKLYDKRHEIAKRDEERELSREESRRYRF</sequence>
<dbReference type="GO" id="GO:0070929">
    <property type="term" value="P:trans-translation"/>
    <property type="evidence" value="ECO:0007669"/>
    <property type="project" value="UniProtKB-UniRule"/>
</dbReference>
<dbReference type="GO" id="GO:0005829">
    <property type="term" value="C:cytosol"/>
    <property type="evidence" value="ECO:0007669"/>
    <property type="project" value="TreeGrafter"/>
</dbReference>
<comment type="similarity">
    <text evidence="3">Belongs to the SmpB family.</text>
</comment>
<dbReference type="Proteomes" id="UP000050544">
    <property type="component" value="Unassembled WGS sequence"/>
</dbReference>
<dbReference type="CDD" id="cd09294">
    <property type="entry name" value="SmpB"/>
    <property type="match status" value="1"/>
</dbReference>
<dbReference type="HAMAP" id="MF_00023">
    <property type="entry name" value="SmpB"/>
    <property type="match status" value="1"/>
</dbReference>
<accession>A0A0P6XWG1</accession>
<proteinExistence type="inferred from homology"/>
<name>A0A0P6XWG1_9CHLR</name>
<dbReference type="GO" id="GO:0003723">
    <property type="term" value="F:RNA binding"/>
    <property type="evidence" value="ECO:0007669"/>
    <property type="project" value="UniProtKB-UniRule"/>
</dbReference>
<keyword evidence="5" id="KW-1185">Reference proteome</keyword>
<dbReference type="PATRIC" id="fig|869279.4.peg.1125"/>
<dbReference type="SUPFAM" id="SSF74982">
    <property type="entry name" value="Small protein B (SmpB)"/>
    <property type="match status" value="1"/>
</dbReference>
<comment type="caution">
    <text evidence="4">The sequence shown here is derived from an EMBL/GenBank/DDBJ whole genome shotgun (WGS) entry which is preliminary data.</text>
</comment>